<dbReference type="SMART" id="SM00487">
    <property type="entry name" value="DEXDc"/>
    <property type="match status" value="1"/>
</dbReference>
<dbReference type="Pfam" id="PF00271">
    <property type="entry name" value="Helicase_C"/>
    <property type="match status" value="1"/>
</dbReference>
<dbReference type="EMBL" id="LGRX02006050">
    <property type="protein sequence ID" value="KAK3277559.1"/>
    <property type="molecule type" value="Genomic_DNA"/>
</dbReference>
<dbReference type="GO" id="GO:0005524">
    <property type="term" value="F:ATP binding"/>
    <property type="evidence" value="ECO:0007669"/>
    <property type="project" value="InterPro"/>
</dbReference>
<dbReference type="Pfam" id="PF00176">
    <property type="entry name" value="SNF2-rel_dom"/>
    <property type="match status" value="1"/>
</dbReference>
<dbReference type="GO" id="GO:0043596">
    <property type="term" value="C:nuclear replication fork"/>
    <property type="evidence" value="ECO:0007669"/>
    <property type="project" value="TreeGrafter"/>
</dbReference>
<dbReference type="PANTHER" id="PTHR45766">
    <property type="entry name" value="DNA ANNEALING HELICASE AND ENDONUCLEASE ZRANB3 FAMILY MEMBER"/>
    <property type="match status" value="1"/>
</dbReference>
<sequence>MQTRECERERDAVSWQSKLPSTLSQALLPFQRSGVSWATSDVMAGRCLFGDEMGLGKTIQALAVACVYRAEWPLLIVVPSSVRWAWVDEIEKWLASLIRPYQINVVENGNNSDIINADKLITIVTFPLMANQSILKQVKERAFKVVVVDESHYLQNSSTKRTQALLPVLQAAHRVVLLSGTPALGRPIDLYCQLDALRPGFFGPMKAFGKQYCNLQQKRVGYNRFVWDYSGASNLTELNHHLVSKFMIRRLKDDVLTELPPKRRQCVRVQRPSKMQAPMDACAATLRERFTAAEGGRNRGVASAMMSWWKATAEAKAESVVAYVQDLLEGGQRFLLFAHHLALLDVLETYLRDKRMYYIRIDGATPSAGLTRSSLTARPPVPETCRKDNERHELVRRFQSDDAVRVALLSVTAAGMGITLTAAQHAVFAELHWTPAVLAQAEDRCHRIGQQGAVNVHYLVANGSMDDILWPMLARKLKVLGSALDGVERKLNADESDFEAPEDEPPPDLISACGSFFGREPAQTQSPAAGSSGRAAEPPPKRGRLHVTALGSATVGDREDIRAFFGGGKAVASAKPETPVAQNAQPEAVDLSPTSHVAGQSCDEEVLDLTQSLAKHPQAGVTSDSESWACDACTFLNAGSPLPAACAVCGTPCGPLPRAKTRSRAFQQAAEGEAAVEVEEPEGEEEAKGTEVEDNTPQASSGSRLHFEVSKASGAIFIYRECEDPASAVQSTECTSLRAEGSEESPSGRFAEDGLQVAFVTQMKLAELRMMPVEDLPEGIARSPGNVRQMRAMLREWEALRPVQRNLLHGRLLWPPLSRHLPATGAHFVPGGSRERFSTLDRFLPAQAPPLDPAAGLASTSQSGAATAEQAGGEGQEGVGIEAVSWTHWRSATGIEWQQAVTAQGQSVCLSCQSVYPSGTRAILDHPFCAEACLKAYRVQTRTGWARKEIFALERGVCASCSLDAHALFREVPPQTAQFPRASPLVPVSLP</sequence>
<dbReference type="CDD" id="cd18793">
    <property type="entry name" value="SF2_C_SNF"/>
    <property type="match status" value="1"/>
</dbReference>
<dbReference type="SMART" id="SM00490">
    <property type="entry name" value="HELICc"/>
    <property type="match status" value="1"/>
</dbReference>
<reference evidence="5 6" key="1">
    <citation type="journal article" date="2015" name="Genome Biol. Evol.">
        <title>Comparative Genomics of a Bacterivorous Green Alga Reveals Evolutionary Causalities and Consequences of Phago-Mixotrophic Mode of Nutrition.</title>
        <authorList>
            <person name="Burns J.A."/>
            <person name="Paasch A."/>
            <person name="Narechania A."/>
            <person name="Kim E."/>
        </authorList>
    </citation>
    <scope>NUCLEOTIDE SEQUENCE [LARGE SCALE GENOMIC DNA]</scope>
    <source>
        <strain evidence="5 6">PLY_AMNH</strain>
    </source>
</reference>
<feature type="region of interest" description="Disordered" evidence="2">
    <location>
        <begin position="851"/>
        <end position="877"/>
    </location>
</feature>
<evidence type="ECO:0000259" key="4">
    <source>
        <dbReference type="PROSITE" id="PS51194"/>
    </source>
</evidence>
<gene>
    <name evidence="5" type="ORF">CYMTET_14442</name>
</gene>
<evidence type="ECO:0000313" key="5">
    <source>
        <dbReference type="EMBL" id="KAK3277559.1"/>
    </source>
</evidence>
<feature type="domain" description="Helicase ATP-binding" evidence="3">
    <location>
        <begin position="38"/>
        <end position="200"/>
    </location>
</feature>
<keyword evidence="1" id="KW-0378">Hydrolase</keyword>
<feature type="domain" description="Helicase C-terminal" evidence="4">
    <location>
        <begin position="319"/>
        <end position="495"/>
    </location>
</feature>
<proteinExistence type="predicted"/>
<dbReference type="Gene3D" id="3.40.50.300">
    <property type="entry name" value="P-loop containing nucleotide triphosphate hydrolases"/>
    <property type="match status" value="1"/>
</dbReference>
<dbReference type="Gene3D" id="3.40.50.10810">
    <property type="entry name" value="Tandem AAA-ATPase domain"/>
    <property type="match status" value="1"/>
</dbReference>
<dbReference type="InterPro" id="IPR027417">
    <property type="entry name" value="P-loop_NTPase"/>
</dbReference>
<feature type="region of interest" description="Disordered" evidence="2">
    <location>
        <begin position="664"/>
        <end position="705"/>
    </location>
</feature>
<evidence type="ECO:0000256" key="1">
    <source>
        <dbReference type="ARBA" id="ARBA00022801"/>
    </source>
</evidence>
<dbReference type="PROSITE" id="PS51194">
    <property type="entry name" value="HELICASE_CTER"/>
    <property type="match status" value="1"/>
</dbReference>
<dbReference type="Proteomes" id="UP001190700">
    <property type="component" value="Unassembled WGS sequence"/>
</dbReference>
<evidence type="ECO:0000313" key="6">
    <source>
        <dbReference type="Proteomes" id="UP001190700"/>
    </source>
</evidence>
<dbReference type="CDD" id="cd18010">
    <property type="entry name" value="DEXHc_HARP_SMARCAL1"/>
    <property type="match status" value="1"/>
</dbReference>
<feature type="region of interest" description="Disordered" evidence="2">
    <location>
        <begin position="495"/>
        <end position="544"/>
    </location>
</feature>
<feature type="compositionally biased region" description="Acidic residues" evidence="2">
    <location>
        <begin position="495"/>
        <end position="506"/>
    </location>
</feature>
<dbReference type="GO" id="GO:0031297">
    <property type="term" value="P:replication fork processing"/>
    <property type="evidence" value="ECO:0007669"/>
    <property type="project" value="TreeGrafter"/>
</dbReference>
<dbReference type="PROSITE" id="PS51192">
    <property type="entry name" value="HELICASE_ATP_BIND_1"/>
    <property type="match status" value="1"/>
</dbReference>
<keyword evidence="6" id="KW-1185">Reference proteome</keyword>
<evidence type="ECO:0000256" key="2">
    <source>
        <dbReference type="SAM" id="MobiDB-lite"/>
    </source>
</evidence>
<accession>A0AAE0GG33</accession>
<dbReference type="InterPro" id="IPR000330">
    <property type="entry name" value="SNF2_N"/>
</dbReference>
<organism evidence="5 6">
    <name type="scientific">Cymbomonas tetramitiformis</name>
    <dbReference type="NCBI Taxonomy" id="36881"/>
    <lineage>
        <taxon>Eukaryota</taxon>
        <taxon>Viridiplantae</taxon>
        <taxon>Chlorophyta</taxon>
        <taxon>Pyramimonadophyceae</taxon>
        <taxon>Pyramimonadales</taxon>
        <taxon>Pyramimonadaceae</taxon>
        <taxon>Cymbomonas</taxon>
    </lineage>
</organism>
<dbReference type="InterPro" id="IPR014001">
    <property type="entry name" value="Helicase_ATP-bd"/>
</dbReference>
<dbReference type="AlphaFoldDB" id="A0AAE0GG33"/>
<protein>
    <recommendedName>
        <fullName evidence="7">DNA annealing helicase and endonuclease ZRANB3</fullName>
    </recommendedName>
</protein>
<name>A0AAE0GG33_9CHLO</name>
<feature type="compositionally biased region" description="Acidic residues" evidence="2">
    <location>
        <begin position="674"/>
        <end position="685"/>
    </location>
</feature>
<dbReference type="SUPFAM" id="SSF52540">
    <property type="entry name" value="P-loop containing nucleoside triphosphate hydrolases"/>
    <property type="match status" value="2"/>
</dbReference>
<evidence type="ECO:0000259" key="3">
    <source>
        <dbReference type="PROSITE" id="PS51192"/>
    </source>
</evidence>
<dbReference type="InterPro" id="IPR038718">
    <property type="entry name" value="SNF2-like_sf"/>
</dbReference>
<dbReference type="GO" id="GO:0006281">
    <property type="term" value="P:DNA repair"/>
    <property type="evidence" value="ECO:0007669"/>
    <property type="project" value="TreeGrafter"/>
</dbReference>
<dbReference type="PANTHER" id="PTHR45766:SF6">
    <property type="entry name" value="SWI_SNF-RELATED MATRIX-ASSOCIATED ACTIN-DEPENDENT REGULATOR OF CHROMATIN SUBFAMILY A-LIKE PROTEIN 1"/>
    <property type="match status" value="1"/>
</dbReference>
<comment type="caution">
    <text evidence="5">The sequence shown here is derived from an EMBL/GenBank/DDBJ whole genome shotgun (WGS) entry which is preliminary data.</text>
</comment>
<feature type="compositionally biased region" description="Low complexity" evidence="2">
    <location>
        <begin position="853"/>
        <end position="871"/>
    </location>
</feature>
<dbReference type="GO" id="GO:0016787">
    <property type="term" value="F:hydrolase activity"/>
    <property type="evidence" value="ECO:0007669"/>
    <property type="project" value="UniProtKB-KW"/>
</dbReference>
<dbReference type="InterPro" id="IPR001650">
    <property type="entry name" value="Helicase_C-like"/>
</dbReference>
<dbReference type="InterPro" id="IPR049730">
    <property type="entry name" value="SNF2/RAD54-like_C"/>
</dbReference>
<evidence type="ECO:0008006" key="7">
    <source>
        <dbReference type="Google" id="ProtNLM"/>
    </source>
</evidence>